<evidence type="ECO:0000313" key="2">
    <source>
        <dbReference type="Proteomes" id="UP000266178"/>
    </source>
</evidence>
<name>A0A399FB01_9DEIN</name>
<dbReference type="Proteomes" id="UP000266178">
    <property type="component" value="Unassembled WGS sequence"/>
</dbReference>
<reference evidence="1 2" key="1">
    <citation type="submission" date="2018-08" db="EMBL/GenBank/DDBJ databases">
        <title>Meiothermus granaticius genome AF-68 sequencing project.</title>
        <authorList>
            <person name="Da Costa M.S."/>
            <person name="Albuquerque L."/>
            <person name="Raposo P."/>
            <person name="Froufe H.J.C."/>
            <person name="Barroso C.S."/>
            <person name="Egas C."/>
        </authorList>
    </citation>
    <scope>NUCLEOTIDE SEQUENCE [LARGE SCALE GENOMIC DNA]</scope>
    <source>
        <strain evidence="1 2">AF-68</strain>
    </source>
</reference>
<gene>
    <name evidence="1" type="ORF">Mgrana_02053</name>
</gene>
<organism evidence="1 2">
    <name type="scientific">Meiothermus granaticius NBRC 107808</name>
    <dbReference type="NCBI Taxonomy" id="1227551"/>
    <lineage>
        <taxon>Bacteria</taxon>
        <taxon>Thermotogati</taxon>
        <taxon>Deinococcota</taxon>
        <taxon>Deinococci</taxon>
        <taxon>Thermales</taxon>
        <taxon>Thermaceae</taxon>
        <taxon>Meiothermus</taxon>
    </lineage>
</organism>
<protein>
    <submittedName>
        <fullName evidence="1">Uncharacterized protein</fullName>
    </submittedName>
</protein>
<comment type="caution">
    <text evidence="1">The sequence shown here is derived from an EMBL/GenBank/DDBJ whole genome shotgun (WGS) entry which is preliminary data.</text>
</comment>
<evidence type="ECO:0000313" key="1">
    <source>
        <dbReference type="EMBL" id="RIH92082.1"/>
    </source>
</evidence>
<accession>A0A399FB01</accession>
<dbReference type="EMBL" id="QWLB01000026">
    <property type="protein sequence ID" value="RIH92082.1"/>
    <property type="molecule type" value="Genomic_DNA"/>
</dbReference>
<sequence length="132" mass="14739">MEVRLQGQFERPLLRLGGLERPFAPTGPLQYSLQLPLEASGVATVLEGEQPRLRFSLPAPAEWRLEDGQANLERLSEATGGRLLASPAELATLPSRGPWSLRPILLALALVCFLLERRQEYLRNRRLNLTTA</sequence>
<proteinExistence type="predicted"/>
<dbReference type="AlphaFoldDB" id="A0A399FB01"/>
<keyword evidence="2" id="KW-1185">Reference proteome</keyword>